<gene>
    <name evidence="5" type="ORF">DSCA_43420</name>
</gene>
<proteinExistence type="predicted"/>
<dbReference type="InterPro" id="IPR029063">
    <property type="entry name" value="SAM-dependent_MTases_sf"/>
</dbReference>
<name>A0A5K7YL06_9BACT</name>
<dbReference type="InterPro" id="IPR022642">
    <property type="entry name" value="CheR_C"/>
</dbReference>
<dbReference type="PANTHER" id="PTHR24422:SF19">
    <property type="entry name" value="CHEMOTAXIS PROTEIN METHYLTRANSFERASE"/>
    <property type="match status" value="1"/>
</dbReference>
<dbReference type="GO" id="GO:0032259">
    <property type="term" value="P:methylation"/>
    <property type="evidence" value="ECO:0007669"/>
    <property type="project" value="UniProtKB-KW"/>
</dbReference>
<evidence type="ECO:0000313" key="6">
    <source>
        <dbReference type="Proteomes" id="UP000427906"/>
    </source>
</evidence>
<dbReference type="SUPFAM" id="SSF53335">
    <property type="entry name" value="S-adenosyl-L-methionine-dependent methyltransferases"/>
    <property type="match status" value="1"/>
</dbReference>
<dbReference type="Gene3D" id="3.40.50.150">
    <property type="entry name" value="Vaccinia Virus protein VP39"/>
    <property type="match status" value="1"/>
</dbReference>
<protein>
    <submittedName>
        <fullName evidence="5">Chemotaxis protein CheR</fullName>
    </submittedName>
</protein>
<dbReference type="Proteomes" id="UP000427906">
    <property type="component" value="Chromosome"/>
</dbReference>
<dbReference type="AlphaFoldDB" id="A0A5K7YL06"/>
<keyword evidence="3" id="KW-0949">S-adenosyl-L-methionine</keyword>
<dbReference type="PANTHER" id="PTHR24422">
    <property type="entry name" value="CHEMOTAXIS PROTEIN METHYLTRANSFERASE"/>
    <property type="match status" value="1"/>
</dbReference>
<dbReference type="InterPro" id="IPR000780">
    <property type="entry name" value="CheR_MeTrfase"/>
</dbReference>
<evidence type="ECO:0000256" key="1">
    <source>
        <dbReference type="ARBA" id="ARBA00022603"/>
    </source>
</evidence>
<organism evidence="5 6">
    <name type="scientific">Desulfosarcina alkanivorans</name>
    <dbReference type="NCBI Taxonomy" id="571177"/>
    <lineage>
        <taxon>Bacteria</taxon>
        <taxon>Pseudomonadati</taxon>
        <taxon>Thermodesulfobacteriota</taxon>
        <taxon>Desulfobacteria</taxon>
        <taxon>Desulfobacterales</taxon>
        <taxon>Desulfosarcinaceae</taxon>
        <taxon>Desulfosarcina</taxon>
    </lineage>
</organism>
<dbReference type="SMART" id="SM00138">
    <property type="entry name" value="MeTrc"/>
    <property type="match status" value="1"/>
</dbReference>
<evidence type="ECO:0000259" key="4">
    <source>
        <dbReference type="PROSITE" id="PS50123"/>
    </source>
</evidence>
<dbReference type="PROSITE" id="PS50123">
    <property type="entry name" value="CHER"/>
    <property type="match status" value="1"/>
</dbReference>
<evidence type="ECO:0000256" key="3">
    <source>
        <dbReference type="ARBA" id="ARBA00022691"/>
    </source>
</evidence>
<sequence>MLSDTEFRQLLHHLDRPWAGYRKVRKGVKKRIRRHMAGLGCSTVDAYLWELAQRPDARAVCEQGLRVTISRFFRDRELWQALESRVLPGLIDRFPAPIRIWSAGCACGEEPYSLAMVWEELGRPARLDLLATDAGGACLARARAGVYNPSSLKRVPDGLRDRYFDSRKGGRQCLIRSGRLTPIRWRQHDLLDPPPEGDPFHLILLRNNLLTYYRGRCLQAALTRIMAALVPGGCLVTGAHERLPVSACRLDRDEGCPWIYRL</sequence>
<dbReference type="KEGG" id="dalk:DSCA_43420"/>
<evidence type="ECO:0000313" key="5">
    <source>
        <dbReference type="EMBL" id="BBO70412.1"/>
    </source>
</evidence>
<dbReference type="InterPro" id="IPR050903">
    <property type="entry name" value="Bact_Chemotaxis_MeTrfase"/>
</dbReference>
<keyword evidence="1" id="KW-0489">Methyltransferase</keyword>
<accession>A0A5K7YL06</accession>
<dbReference type="EMBL" id="AP021874">
    <property type="protein sequence ID" value="BBO70412.1"/>
    <property type="molecule type" value="Genomic_DNA"/>
</dbReference>
<dbReference type="OrthoDB" id="9786165at2"/>
<evidence type="ECO:0000256" key="2">
    <source>
        <dbReference type="ARBA" id="ARBA00022679"/>
    </source>
</evidence>
<feature type="domain" description="CheR-type methyltransferase" evidence="4">
    <location>
        <begin position="28"/>
        <end position="244"/>
    </location>
</feature>
<keyword evidence="6" id="KW-1185">Reference proteome</keyword>
<dbReference type="RefSeq" id="WP_155318363.1">
    <property type="nucleotide sequence ID" value="NZ_AP021874.1"/>
</dbReference>
<dbReference type="GO" id="GO:0008757">
    <property type="term" value="F:S-adenosylmethionine-dependent methyltransferase activity"/>
    <property type="evidence" value="ECO:0007669"/>
    <property type="project" value="InterPro"/>
</dbReference>
<keyword evidence="2" id="KW-0808">Transferase</keyword>
<reference evidence="5 6" key="1">
    <citation type="submission" date="2019-11" db="EMBL/GenBank/DDBJ databases">
        <title>Comparative genomics of hydrocarbon-degrading Desulfosarcina strains.</title>
        <authorList>
            <person name="Watanabe M."/>
            <person name="Kojima H."/>
            <person name="Fukui M."/>
        </authorList>
    </citation>
    <scope>NUCLEOTIDE SEQUENCE [LARGE SCALE GENOMIC DNA]</scope>
    <source>
        <strain evidence="5 6">PL12</strain>
    </source>
</reference>
<dbReference type="PRINTS" id="PR00996">
    <property type="entry name" value="CHERMTFRASE"/>
</dbReference>
<dbReference type="Pfam" id="PF01739">
    <property type="entry name" value="CheR"/>
    <property type="match status" value="1"/>
</dbReference>